<evidence type="ECO:0000256" key="3">
    <source>
        <dbReference type="ARBA" id="ARBA00012257"/>
    </source>
</evidence>
<dbReference type="SUPFAM" id="SSF158694">
    <property type="entry name" value="UraD-Like"/>
    <property type="match status" value="1"/>
</dbReference>
<evidence type="ECO:0000256" key="1">
    <source>
        <dbReference type="ARBA" id="ARBA00001163"/>
    </source>
</evidence>
<accession>A0ABY6BFY8</accession>
<organism evidence="8 9">
    <name type="scientific">Tahibacter amnicola</name>
    <dbReference type="NCBI Taxonomy" id="2976241"/>
    <lineage>
        <taxon>Bacteria</taxon>
        <taxon>Pseudomonadati</taxon>
        <taxon>Pseudomonadota</taxon>
        <taxon>Gammaproteobacteria</taxon>
        <taxon>Lysobacterales</taxon>
        <taxon>Rhodanobacteraceae</taxon>
        <taxon>Tahibacter</taxon>
    </lineage>
</organism>
<gene>
    <name evidence="8" type="primary">uraD</name>
    <name evidence="8" type="ORF">N4264_03230</name>
</gene>
<name>A0ABY6BFY8_9GAMM</name>
<evidence type="ECO:0000256" key="6">
    <source>
        <dbReference type="ARBA" id="ARBA00023239"/>
    </source>
</evidence>
<dbReference type="InterPro" id="IPR017580">
    <property type="entry name" value="OHCU_decarboxylase-1"/>
</dbReference>
<proteinExistence type="predicted"/>
<evidence type="ECO:0000256" key="2">
    <source>
        <dbReference type="ARBA" id="ARBA00004754"/>
    </source>
</evidence>
<keyword evidence="9" id="KW-1185">Reference proteome</keyword>
<dbReference type="RefSeq" id="WP_261695638.1">
    <property type="nucleotide sequence ID" value="NZ_CP104694.1"/>
</dbReference>
<dbReference type="Gene3D" id="1.10.3330.10">
    <property type="entry name" value="Oxo-4-hydroxy-4-carboxy-5-ureidoimidazoline decarboxylase"/>
    <property type="match status" value="1"/>
</dbReference>
<keyword evidence="5" id="KW-0210">Decarboxylase</keyword>
<keyword evidence="6 8" id="KW-0456">Lyase</keyword>
<dbReference type="EC" id="4.1.1.97" evidence="3"/>
<evidence type="ECO:0000256" key="4">
    <source>
        <dbReference type="ARBA" id="ARBA00022631"/>
    </source>
</evidence>
<dbReference type="NCBIfam" id="TIGR03164">
    <property type="entry name" value="UHCUDC"/>
    <property type="match status" value="1"/>
</dbReference>
<dbReference type="Pfam" id="PF09349">
    <property type="entry name" value="OHCU_decarbox"/>
    <property type="match status" value="1"/>
</dbReference>
<dbReference type="GO" id="GO:0051997">
    <property type="term" value="F:2-oxo-4-hydroxy-4-carboxy-5-ureidoimidazoline decarboxylase activity"/>
    <property type="evidence" value="ECO:0007669"/>
    <property type="project" value="UniProtKB-EC"/>
</dbReference>
<evidence type="ECO:0000313" key="9">
    <source>
        <dbReference type="Proteomes" id="UP001064632"/>
    </source>
</evidence>
<evidence type="ECO:0000259" key="7">
    <source>
        <dbReference type="Pfam" id="PF09349"/>
    </source>
</evidence>
<dbReference type="InterPro" id="IPR036778">
    <property type="entry name" value="OHCU_decarboxylase_sf"/>
</dbReference>
<dbReference type="InterPro" id="IPR018020">
    <property type="entry name" value="OHCU_decarboxylase"/>
</dbReference>
<evidence type="ECO:0000313" key="8">
    <source>
        <dbReference type="EMBL" id="UXI68679.1"/>
    </source>
</evidence>
<reference evidence="8" key="1">
    <citation type="submission" date="2022-09" db="EMBL/GenBank/DDBJ databases">
        <title>Tahibacter sp. nov., isolated from a fresh water.</title>
        <authorList>
            <person name="Baek J.H."/>
            <person name="Lee J.K."/>
            <person name="Kim J.M."/>
            <person name="Jeon C.O."/>
        </authorList>
    </citation>
    <scope>NUCLEOTIDE SEQUENCE</scope>
    <source>
        <strain evidence="8">W38</strain>
    </source>
</reference>
<comment type="catalytic activity">
    <reaction evidence="1">
        <text>5-hydroxy-2-oxo-4-ureido-2,5-dihydro-1H-imidazole-5-carboxylate + H(+) = (S)-allantoin + CO2</text>
        <dbReference type="Rhea" id="RHEA:26301"/>
        <dbReference type="ChEBI" id="CHEBI:15378"/>
        <dbReference type="ChEBI" id="CHEBI:15678"/>
        <dbReference type="ChEBI" id="CHEBI:16526"/>
        <dbReference type="ChEBI" id="CHEBI:58639"/>
        <dbReference type="EC" id="4.1.1.97"/>
    </reaction>
</comment>
<evidence type="ECO:0000256" key="5">
    <source>
        <dbReference type="ARBA" id="ARBA00022793"/>
    </source>
</evidence>
<dbReference type="PANTHER" id="PTHR43466:SF1">
    <property type="entry name" value="2-OXO-4-HYDROXY-4-CARBOXY-5-UREIDOIMIDAZOLINE DECARBOXYLASE-RELATED"/>
    <property type="match status" value="1"/>
</dbReference>
<dbReference type="Proteomes" id="UP001064632">
    <property type="component" value="Chromosome"/>
</dbReference>
<dbReference type="EMBL" id="CP104694">
    <property type="protein sequence ID" value="UXI68679.1"/>
    <property type="molecule type" value="Genomic_DNA"/>
</dbReference>
<sequence length="168" mass="18673">MTLDDINRLDADTFTVYLGGVYEHSPWVARQVSLQRPFASCEALQQAMARCVALASDAARLTLIRAHPQLAGKAAIRGELTPSSSAEQRGAGLDLCTPEEYAQITHLNDAYQAKFGFPFILAVRGHTRQSVIEQMQRRLAREPEDELTEALEQIDRIAQLRLADLVQP</sequence>
<feature type="domain" description="Oxo-4-hydroxy-4-carboxy-5-ureidoimidazoline decarboxylase" evidence="7">
    <location>
        <begin position="7"/>
        <end position="163"/>
    </location>
</feature>
<dbReference type="PANTHER" id="PTHR43466">
    <property type="entry name" value="2-OXO-4-HYDROXY-4-CARBOXY-5-UREIDOIMIDAZOLINE DECARBOXYLASE-RELATED"/>
    <property type="match status" value="1"/>
</dbReference>
<comment type="pathway">
    <text evidence="2">Purine metabolism; urate degradation; (S)-allantoin from urate: step 3/3.</text>
</comment>
<protein>
    <recommendedName>
        <fullName evidence="3">2-oxo-4-hydroxy-4-carboxy-5-ureidoimidazoline decarboxylase</fullName>
        <ecNumber evidence="3">4.1.1.97</ecNumber>
    </recommendedName>
</protein>
<keyword evidence="4" id="KW-0659">Purine metabolism</keyword>